<dbReference type="SUPFAM" id="SSF54928">
    <property type="entry name" value="RNA-binding domain, RBD"/>
    <property type="match status" value="3"/>
</dbReference>
<dbReference type="InterPro" id="IPR000504">
    <property type="entry name" value="RRM_dom"/>
</dbReference>
<dbReference type="Proteomes" id="UP001163798">
    <property type="component" value="Unassembled WGS sequence"/>
</dbReference>
<keyword evidence="8" id="KW-0508">mRNA splicing</keyword>
<evidence type="ECO:0000256" key="5">
    <source>
        <dbReference type="ARBA" id="ARBA00022857"/>
    </source>
</evidence>
<dbReference type="SMART" id="SM00386">
    <property type="entry name" value="HAT"/>
    <property type="match status" value="3"/>
</dbReference>
<evidence type="ECO:0000256" key="10">
    <source>
        <dbReference type="ARBA" id="ARBA00093374"/>
    </source>
</evidence>
<comment type="similarity">
    <text evidence="2">Belongs to the short-chain dehydrogenases/reductases (SDR) family.</text>
</comment>
<keyword evidence="7" id="KW-0560">Oxidoreductase</keyword>
<dbReference type="PRINTS" id="PR00081">
    <property type="entry name" value="GDHRDH"/>
</dbReference>
<feature type="domain" description="RRM" evidence="14">
    <location>
        <begin position="707"/>
        <end position="784"/>
    </location>
</feature>
<feature type="domain" description="RRM" evidence="14">
    <location>
        <begin position="798"/>
        <end position="874"/>
    </location>
</feature>
<reference evidence="15" key="1">
    <citation type="submission" date="2022-08" db="EMBL/GenBank/DDBJ databases">
        <authorList>
            <consortium name="DOE Joint Genome Institute"/>
            <person name="Min B."/>
            <person name="Riley R."/>
            <person name="Sierra-Patev S."/>
            <person name="Naranjo-Ortiz M."/>
            <person name="Looney B."/>
            <person name="Konkel Z."/>
            <person name="Slot J.C."/>
            <person name="Sakamoto Y."/>
            <person name="Steenwyk J.L."/>
            <person name="Rokas A."/>
            <person name="Carro J."/>
            <person name="Camarero S."/>
            <person name="Ferreira P."/>
            <person name="Molpeceres G."/>
            <person name="Ruiz-Duenas F.J."/>
            <person name="Serrano A."/>
            <person name="Henrissat B."/>
            <person name="Drula E."/>
            <person name="Hughes K.W."/>
            <person name="Mata J.L."/>
            <person name="Ishikawa N.K."/>
            <person name="Vargas-Isla R."/>
            <person name="Ushijima S."/>
            <person name="Smith C.A."/>
            <person name="Ahrendt S."/>
            <person name="Andreopoulos W."/>
            <person name="He G."/>
            <person name="Labutti K."/>
            <person name="Lipzen A."/>
            <person name="Ng V."/>
            <person name="Sandor L."/>
            <person name="Barry K."/>
            <person name="Martinez A.T."/>
            <person name="Xiao Y."/>
            <person name="Gibbons J.G."/>
            <person name="Terashima K."/>
            <person name="Hibbett D.S."/>
            <person name="Grigoriev I.V."/>
        </authorList>
    </citation>
    <scope>NUCLEOTIDE SEQUENCE</scope>
    <source>
        <strain evidence="15">TFB10291</strain>
    </source>
</reference>
<dbReference type="SMART" id="SM00360">
    <property type="entry name" value="RRM"/>
    <property type="match status" value="4"/>
</dbReference>
<dbReference type="InterPro" id="IPR034397">
    <property type="entry name" value="Prp24_RRM1"/>
</dbReference>
<keyword evidence="4" id="KW-0677">Repeat</keyword>
<keyword evidence="5" id="KW-0521">NADP</keyword>
<dbReference type="InterPro" id="IPR011990">
    <property type="entry name" value="TPR-like_helical_dom_sf"/>
</dbReference>
<feature type="domain" description="RRM" evidence="14">
    <location>
        <begin position="633"/>
        <end position="706"/>
    </location>
</feature>
<proteinExistence type="inferred from homology"/>
<evidence type="ECO:0000256" key="1">
    <source>
        <dbReference type="ARBA" id="ARBA00004123"/>
    </source>
</evidence>
<dbReference type="InterPro" id="IPR012677">
    <property type="entry name" value="Nucleotide-bd_a/b_plait_sf"/>
</dbReference>
<evidence type="ECO:0000256" key="2">
    <source>
        <dbReference type="ARBA" id="ARBA00006484"/>
    </source>
</evidence>
<dbReference type="GO" id="GO:0005688">
    <property type="term" value="C:U6 snRNP"/>
    <property type="evidence" value="ECO:0007669"/>
    <property type="project" value="UniProtKB-ARBA"/>
</dbReference>
<evidence type="ECO:0000256" key="7">
    <source>
        <dbReference type="ARBA" id="ARBA00023002"/>
    </source>
</evidence>
<protein>
    <recommendedName>
        <fullName evidence="11">U4/U6 snRNA-associated-splicing factor PRP24</fullName>
    </recommendedName>
</protein>
<comment type="caution">
    <text evidence="15">The sequence shown here is derived from an EMBL/GenBank/DDBJ whole genome shotgun (WGS) entry which is preliminary data.</text>
</comment>
<dbReference type="InterPro" id="IPR002347">
    <property type="entry name" value="SDR_fam"/>
</dbReference>
<dbReference type="SUPFAM" id="SSF51735">
    <property type="entry name" value="NAD(P)-binding Rossmann-fold domains"/>
    <property type="match status" value="1"/>
</dbReference>
<evidence type="ECO:0000256" key="6">
    <source>
        <dbReference type="ARBA" id="ARBA00022884"/>
    </source>
</evidence>
<dbReference type="CDD" id="cd12296">
    <property type="entry name" value="RRM1_Prp24"/>
    <property type="match status" value="1"/>
</dbReference>
<keyword evidence="6 12" id="KW-0694">RNA-binding</keyword>
<sequence>MDENSTLDALAGILEQLVENPRDFSLHVQHIRLAKSLEGMESEVISALEMLTNCFAIGDEVWLELIDIKESSVNLDTVNGVEELLALYQRAEADYLSIPVLKRHIELILSRYEYYANGAVKPDGLGQLFSTEWTRAAIMEIVNKGIGHITESHLLWDPLRDWELEILDSSASEKQSLVDHMEAFFLERLGQPHARADNTFQAYSSFTTNYKPANQYESLLVAASKVKSRSTKAVERRDQYENALSRSQNSLEAFAHYIAYERRAKYPDLAMTSSIYERAISEAAKRKYLGELGAEEALRAFWVGYSDVLRLLNAGQNLQIDLFKRATRSVPECGEIWARYIRCIERYTDPEHMKEGRNIVTDLFTQACAVTQLLQNVEQLVSLILARAGFEKRLIDLGLSDDETIPTLIGILESGIEMVRKSEDHEKTVNLYILIAFSVPTGDSRLRLENYLTELYRFAGVPESSVSVWQSAAKHYKNSYLVWTSYTDLLIKTDRHDEARKVFSDVAVKNLDWPEAVWEAWSLFEHFHGSVEQIDACLDKIEKARYQVNMKRVKEAEKASHRAMQVVADSPGTIPVFETPVPSAATEDPMDIDPANESRGTKRTAEYTPGEDSQKKIKLELPSAPLKRDRENSTVFVADIPHDVTENELTNMFKDCGTVREVKITKLISATVATVEFMDRESVPAALTKDKKRINGHEIAVHMAWQSTLYVTNFPESADDSYIRNLFGKYGTIFDVRWPSKKFKNTRRFCYVQYTSPLSAQASLELNGQELESDRIINVLISNPGRKKERTDQDANDRELHVAGLSKQTTKDDLQKLFTKFGPVKDIRMAMDKDGKFRGFAFVEFENESHARVALDANNHELKGRRMAITIADSRVKSTQRTFDIGRGLGRNAELASRSIRVKNLPANTQEGILQQMFEKLVSVKRLELFESINEAVVELESQADAGKLLLRPEPITFNDVALELSEEAVAPHKQHAVGRAGTFVPRKTISKPRAGLGHKQKPATPLNPGSNAPITSVNLGSTSGGKGQDDFRRLLGVETIVFQLRELTAMANIALNAKALFDLTGLVAMVTGGGTGIGYMIARGLAANGAKVYITGRRADVLQRVVDTTPKGDGGIYALPMDVTSKDSILQAKKEIETKEGKLHILVNNAGQVGPTSPFLTDPDAPEVKDGESFGTALFKEDQRGWSDLYSINVFSIFFTTTAFLGLLEKGTKECKIPGYTSTVINITSISGIIKLAQDHFCYNSAKAAASHLTKMLSTELALKGIPVRVNSIAPGVYASEMTTDTISAEEVDKIGKGITPVPAKRDGSAEEMAATAVYLASRAGCYMNGQELIIDGGYCAVNPAVV</sequence>
<evidence type="ECO:0000256" key="9">
    <source>
        <dbReference type="ARBA" id="ARBA00023242"/>
    </source>
</evidence>
<dbReference type="SUPFAM" id="SSF48452">
    <property type="entry name" value="TPR-like"/>
    <property type="match status" value="1"/>
</dbReference>
<comment type="subcellular location">
    <subcellularLocation>
        <location evidence="1">Nucleus</location>
    </subcellularLocation>
</comment>
<dbReference type="Gene3D" id="1.25.40.10">
    <property type="entry name" value="Tetratricopeptide repeat domain"/>
    <property type="match status" value="2"/>
</dbReference>
<dbReference type="Gene3D" id="3.40.50.720">
    <property type="entry name" value="NAD(P)-binding Rossmann-like Domain"/>
    <property type="match status" value="1"/>
</dbReference>
<accession>A0AA38NQD6</accession>
<dbReference type="GO" id="GO:0006397">
    <property type="term" value="P:mRNA processing"/>
    <property type="evidence" value="ECO:0007669"/>
    <property type="project" value="UniProtKB-KW"/>
</dbReference>
<dbReference type="GO" id="GO:0008380">
    <property type="term" value="P:RNA splicing"/>
    <property type="evidence" value="ECO:0007669"/>
    <property type="project" value="UniProtKB-KW"/>
</dbReference>
<comment type="function">
    <text evidence="10">Functions as a recycling factor of the spliceosome, a machinery that forms on each precursor-messenger RNA (pre-mRNA) and catalyzes the removal of introns. Chaperones the re-annealing of U4 and U6 snRNAs (small nuclear RNAs) released from previous rounds of splicing, an initial step in reforming the U4/U6-U5 tri-snRNP (small nuclear ribonucleoprotein) that can reassemble into another spliceosome complex; this step involves binding U6 and facilitating the unwinding of the U6 internal stem loop, followed by base-pairing of U6 to U4.</text>
</comment>
<dbReference type="CDD" id="cd00590">
    <property type="entry name" value="RRM_SF"/>
    <property type="match status" value="1"/>
</dbReference>
<gene>
    <name evidence="15" type="ORF">GGU10DRAFT_425781</name>
</gene>
<name>A0AA38NQD6_9AGAR</name>
<dbReference type="Pfam" id="PF00076">
    <property type="entry name" value="RRM_1"/>
    <property type="match status" value="3"/>
</dbReference>
<dbReference type="Gene3D" id="3.30.70.330">
    <property type="match status" value="4"/>
</dbReference>
<dbReference type="GO" id="GO:0016491">
    <property type="term" value="F:oxidoreductase activity"/>
    <property type="evidence" value="ECO:0007669"/>
    <property type="project" value="UniProtKB-KW"/>
</dbReference>
<dbReference type="PANTHER" id="PTHR43618">
    <property type="entry name" value="7-ALPHA-HYDROXYSTEROID DEHYDROGENASE"/>
    <property type="match status" value="1"/>
</dbReference>
<evidence type="ECO:0000259" key="14">
    <source>
        <dbReference type="PROSITE" id="PS50102"/>
    </source>
</evidence>
<keyword evidence="16" id="KW-1185">Reference proteome</keyword>
<evidence type="ECO:0000256" key="4">
    <source>
        <dbReference type="ARBA" id="ARBA00022737"/>
    </source>
</evidence>
<dbReference type="InterPro" id="IPR035979">
    <property type="entry name" value="RBD_domain_sf"/>
</dbReference>
<feature type="region of interest" description="Disordered" evidence="13">
    <location>
        <begin position="581"/>
        <end position="616"/>
    </location>
</feature>
<dbReference type="InterPro" id="IPR052178">
    <property type="entry name" value="Sec_Metab_Biosynth_SDR"/>
</dbReference>
<keyword evidence="3" id="KW-0507">mRNA processing</keyword>
<dbReference type="EMBL" id="MU793264">
    <property type="protein sequence ID" value="KAJ3789203.1"/>
    <property type="molecule type" value="Genomic_DNA"/>
</dbReference>
<dbReference type="PROSITE" id="PS00061">
    <property type="entry name" value="ADH_SHORT"/>
    <property type="match status" value="1"/>
</dbReference>
<dbReference type="Pfam" id="PF13561">
    <property type="entry name" value="adh_short_C2"/>
    <property type="match status" value="1"/>
</dbReference>
<dbReference type="InterPro" id="IPR020904">
    <property type="entry name" value="Sc_DH/Rdtase_CS"/>
</dbReference>
<evidence type="ECO:0000256" key="3">
    <source>
        <dbReference type="ARBA" id="ARBA00022664"/>
    </source>
</evidence>
<organism evidence="15 16">
    <name type="scientific">Lentinula aff. detonsa</name>
    <dbReference type="NCBI Taxonomy" id="2804958"/>
    <lineage>
        <taxon>Eukaryota</taxon>
        <taxon>Fungi</taxon>
        <taxon>Dikarya</taxon>
        <taxon>Basidiomycota</taxon>
        <taxon>Agaricomycotina</taxon>
        <taxon>Agaricomycetes</taxon>
        <taxon>Agaricomycetidae</taxon>
        <taxon>Agaricales</taxon>
        <taxon>Marasmiineae</taxon>
        <taxon>Omphalotaceae</taxon>
        <taxon>Lentinula</taxon>
    </lineage>
</organism>
<evidence type="ECO:0000256" key="13">
    <source>
        <dbReference type="SAM" id="MobiDB-lite"/>
    </source>
</evidence>
<dbReference type="InterPro" id="IPR036291">
    <property type="entry name" value="NAD(P)-bd_dom_sf"/>
</dbReference>
<feature type="region of interest" description="Disordered" evidence="13">
    <location>
        <begin position="992"/>
        <end position="1016"/>
    </location>
</feature>
<evidence type="ECO:0000256" key="8">
    <source>
        <dbReference type="ARBA" id="ARBA00023187"/>
    </source>
</evidence>
<dbReference type="PANTHER" id="PTHR43618:SF4">
    <property type="entry name" value="SHORT CHAIN DEHYDROGENASE_REDUCTASE FAMILY (AFU_ORTHOLOGUE AFUA_7G04540)"/>
    <property type="match status" value="1"/>
</dbReference>
<evidence type="ECO:0000313" key="15">
    <source>
        <dbReference type="EMBL" id="KAJ3789203.1"/>
    </source>
</evidence>
<evidence type="ECO:0000256" key="12">
    <source>
        <dbReference type="PROSITE-ProRule" id="PRU00176"/>
    </source>
</evidence>
<dbReference type="FunFam" id="3.30.70.330:FF:000365">
    <property type="entry name" value="U4/U6 snRNA-associated-splicing factor PRP24"/>
    <property type="match status" value="1"/>
</dbReference>
<dbReference type="PRINTS" id="PR00080">
    <property type="entry name" value="SDRFAMILY"/>
</dbReference>
<dbReference type="GO" id="GO:0003723">
    <property type="term" value="F:RNA binding"/>
    <property type="evidence" value="ECO:0007669"/>
    <property type="project" value="UniProtKB-UniRule"/>
</dbReference>
<evidence type="ECO:0000256" key="11">
    <source>
        <dbReference type="ARBA" id="ARBA00093627"/>
    </source>
</evidence>
<dbReference type="PROSITE" id="PS50102">
    <property type="entry name" value="RRM"/>
    <property type="match status" value="3"/>
</dbReference>
<dbReference type="InterPro" id="IPR003107">
    <property type="entry name" value="HAT"/>
</dbReference>
<evidence type="ECO:0000313" key="16">
    <source>
        <dbReference type="Proteomes" id="UP001163798"/>
    </source>
</evidence>
<keyword evidence="9" id="KW-0539">Nucleus</keyword>